<keyword evidence="1" id="KW-0472">Membrane</keyword>
<dbReference type="Gene3D" id="2.60.200.20">
    <property type="match status" value="1"/>
</dbReference>
<accession>C5FMY1</accession>
<proteinExistence type="predicted"/>
<name>C5FMY1_ARTOC</name>
<dbReference type="InterPro" id="IPR000253">
    <property type="entry name" value="FHA_dom"/>
</dbReference>
<dbReference type="SUPFAM" id="SSF49879">
    <property type="entry name" value="SMAD/FHA domain"/>
    <property type="match status" value="1"/>
</dbReference>
<protein>
    <recommendedName>
        <fullName evidence="2">FHA domain-containing protein</fullName>
    </recommendedName>
</protein>
<dbReference type="InterPro" id="IPR051176">
    <property type="entry name" value="Cent_Immune-Sig_Mod"/>
</dbReference>
<dbReference type="OrthoDB" id="4096268at2759"/>
<feature type="domain" description="FHA" evidence="2">
    <location>
        <begin position="31"/>
        <end position="92"/>
    </location>
</feature>
<dbReference type="RefSeq" id="XP_002846299.1">
    <property type="nucleotide sequence ID" value="XM_002846253.1"/>
</dbReference>
<evidence type="ECO:0000313" key="3">
    <source>
        <dbReference type="EMBL" id="EEQ31217.1"/>
    </source>
</evidence>
<dbReference type="STRING" id="554155.C5FMY1"/>
<dbReference type="EMBL" id="DS995704">
    <property type="protein sequence ID" value="EEQ31217.1"/>
    <property type="molecule type" value="Genomic_DNA"/>
</dbReference>
<dbReference type="GeneID" id="9224368"/>
<evidence type="ECO:0000256" key="1">
    <source>
        <dbReference type="SAM" id="Phobius"/>
    </source>
</evidence>
<feature type="transmembrane region" description="Helical" evidence="1">
    <location>
        <begin position="444"/>
        <end position="466"/>
    </location>
</feature>
<organism evidence="3 4">
    <name type="scientific">Arthroderma otae (strain ATCC MYA-4605 / CBS 113480)</name>
    <name type="common">Microsporum canis</name>
    <dbReference type="NCBI Taxonomy" id="554155"/>
    <lineage>
        <taxon>Eukaryota</taxon>
        <taxon>Fungi</taxon>
        <taxon>Dikarya</taxon>
        <taxon>Ascomycota</taxon>
        <taxon>Pezizomycotina</taxon>
        <taxon>Eurotiomycetes</taxon>
        <taxon>Eurotiomycetidae</taxon>
        <taxon>Onygenales</taxon>
        <taxon>Arthrodermataceae</taxon>
        <taxon>Microsporum</taxon>
    </lineage>
</organism>
<dbReference type="Pfam" id="PF00498">
    <property type="entry name" value="FHA"/>
    <property type="match status" value="1"/>
</dbReference>
<dbReference type="VEuPathDB" id="FungiDB:MCYG_04036"/>
<keyword evidence="1" id="KW-1133">Transmembrane helix</keyword>
<dbReference type="eggNOG" id="KOG3872">
    <property type="taxonomic scope" value="Eukaryota"/>
</dbReference>
<dbReference type="HOGENOM" id="CLU_694388_0_0_1"/>
<dbReference type="PANTHER" id="PTHR15715:SF37">
    <property type="entry name" value="LD47843P"/>
    <property type="match status" value="1"/>
</dbReference>
<evidence type="ECO:0000259" key="2">
    <source>
        <dbReference type="PROSITE" id="PS50006"/>
    </source>
</evidence>
<keyword evidence="4" id="KW-1185">Reference proteome</keyword>
<dbReference type="GO" id="GO:0005737">
    <property type="term" value="C:cytoplasm"/>
    <property type="evidence" value="ECO:0007669"/>
    <property type="project" value="TreeGrafter"/>
</dbReference>
<dbReference type="PROSITE" id="PS50006">
    <property type="entry name" value="FHA_DOMAIN"/>
    <property type="match status" value="1"/>
</dbReference>
<keyword evidence="1" id="KW-0812">Transmembrane</keyword>
<dbReference type="Proteomes" id="UP000002035">
    <property type="component" value="Unassembled WGS sequence"/>
</dbReference>
<dbReference type="InterPro" id="IPR008984">
    <property type="entry name" value="SMAD_FHA_dom_sf"/>
</dbReference>
<dbReference type="SMART" id="SM00240">
    <property type="entry name" value="FHA"/>
    <property type="match status" value="1"/>
</dbReference>
<dbReference type="OMA" id="FRFDNRV"/>
<gene>
    <name evidence="3" type="ORF">MCYG_04036</name>
</gene>
<reference evidence="4" key="1">
    <citation type="journal article" date="2012" name="MBio">
        <title>Comparative genome analysis of Trichophyton rubrum and related dermatophytes reveals candidate genes involved in infection.</title>
        <authorList>
            <person name="Martinez D.A."/>
            <person name="Oliver B.G."/>
            <person name="Graeser Y."/>
            <person name="Goldberg J.M."/>
            <person name="Li W."/>
            <person name="Martinez-Rossi N.M."/>
            <person name="Monod M."/>
            <person name="Shelest E."/>
            <person name="Barton R.C."/>
            <person name="Birch E."/>
            <person name="Brakhage A.A."/>
            <person name="Chen Z."/>
            <person name="Gurr S.J."/>
            <person name="Heiman D."/>
            <person name="Heitman J."/>
            <person name="Kosti I."/>
            <person name="Rossi A."/>
            <person name="Saif S."/>
            <person name="Samalova M."/>
            <person name="Saunders C.W."/>
            <person name="Shea T."/>
            <person name="Summerbell R.C."/>
            <person name="Xu J."/>
            <person name="Young S."/>
            <person name="Zeng Q."/>
            <person name="Birren B.W."/>
            <person name="Cuomo C.A."/>
            <person name="White T.C."/>
        </authorList>
    </citation>
    <scope>NUCLEOTIDE SEQUENCE [LARGE SCALE GENOMIC DNA]</scope>
    <source>
        <strain evidence="4">ATCC MYA-4605 / CBS 113480</strain>
    </source>
</reference>
<dbReference type="AlphaFoldDB" id="C5FMY1"/>
<dbReference type="PANTHER" id="PTHR15715">
    <property type="entry name" value="CENTROSOMAL PROTEIN OF 170 KDA"/>
    <property type="match status" value="1"/>
</dbReference>
<sequence length="472" mass="51358">MASVTLHVVPIEENDSIGARTINLTYPIYRCIVGRSSKSGANKLTAAEDNLRFDNRVVSRNHAEFYADLKEKQIYLTDTCSMHGTSANDTKLTSKPVLISNDDIVTLGDTVNRGQGKNDPCNSLCAESNLSRKIESFKPVKIRIGVTWENNSPVTPSCDAPATNTFAVPEDGEDSDVENKCDGNASIENDAFIPWQDISSNSDAGIISIRSSPEPAGFETEITSSQASKDADDDKLPSNYQNITLTENPELAASIPAREPFCFPIVEGNLNCNAPPMNGHGLVTAFDFSNPPAQMSTEKNQTLALEDSHFGSSLTARPWTTSENINEDFTEYSSSDPYPLLVKADYLKQRGVPQHFTPMGKVVKPRDAQAHSYAANLSTCSTKRKFSDSCFAEHEESQDLPDAQPRETFTMAESIKDCEDERPRKRVKIIEAHQSSPAAVFARYAATAITGAVVGGIGAVIALASLPPNFFD</sequence>
<evidence type="ECO:0000313" key="4">
    <source>
        <dbReference type="Proteomes" id="UP000002035"/>
    </source>
</evidence>